<dbReference type="InterPro" id="IPR012795">
    <property type="entry name" value="tRNA_Ile_lys_synt_N"/>
</dbReference>
<keyword evidence="3 8" id="KW-0436">Ligase</keyword>
<dbReference type="OrthoDB" id="9807403at2"/>
<dbReference type="Gene3D" id="3.40.50.620">
    <property type="entry name" value="HUPs"/>
    <property type="match status" value="1"/>
</dbReference>
<dbReference type="NCBIfam" id="TIGR02433">
    <property type="entry name" value="lysidine_TilS_C"/>
    <property type="match status" value="1"/>
</dbReference>
<accession>A0A1H9AJA0</accession>
<dbReference type="SUPFAM" id="SSF56037">
    <property type="entry name" value="PheT/TilS domain"/>
    <property type="match status" value="1"/>
</dbReference>
<evidence type="ECO:0000256" key="7">
    <source>
        <dbReference type="ARBA" id="ARBA00048539"/>
    </source>
</evidence>
<keyword evidence="2 8" id="KW-0963">Cytoplasm</keyword>
<evidence type="ECO:0000256" key="5">
    <source>
        <dbReference type="ARBA" id="ARBA00022741"/>
    </source>
</evidence>
<organism evidence="10 11">
    <name type="scientific">Solimonas aquatica</name>
    <dbReference type="NCBI Taxonomy" id="489703"/>
    <lineage>
        <taxon>Bacteria</taxon>
        <taxon>Pseudomonadati</taxon>
        <taxon>Pseudomonadota</taxon>
        <taxon>Gammaproteobacteria</taxon>
        <taxon>Nevskiales</taxon>
        <taxon>Nevskiaceae</taxon>
        <taxon>Solimonas</taxon>
    </lineage>
</organism>
<dbReference type="SUPFAM" id="SSF52402">
    <property type="entry name" value="Adenine nucleotide alpha hydrolases-like"/>
    <property type="match status" value="1"/>
</dbReference>
<evidence type="ECO:0000313" key="11">
    <source>
        <dbReference type="Proteomes" id="UP000199233"/>
    </source>
</evidence>
<dbReference type="InterPro" id="IPR014729">
    <property type="entry name" value="Rossmann-like_a/b/a_fold"/>
</dbReference>
<dbReference type="SUPFAM" id="SSF82829">
    <property type="entry name" value="MesJ substrate recognition domain-like"/>
    <property type="match status" value="1"/>
</dbReference>
<evidence type="ECO:0000256" key="2">
    <source>
        <dbReference type="ARBA" id="ARBA00022490"/>
    </source>
</evidence>
<comment type="similarity">
    <text evidence="8">Belongs to the tRNA(Ile)-lysidine synthase family.</text>
</comment>
<dbReference type="HAMAP" id="MF_01161">
    <property type="entry name" value="tRNA_Ile_lys_synt"/>
    <property type="match status" value="1"/>
</dbReference>
<keyword evidence="5 8" id="KW-0547">Nucleotide-binding</keyword>
<dbReference type="SMART" id="SM00977">
    <property type="entry name" value="TilS_C"/>
    <property type="match status" value="1"/>
</dbReference>
<name>A0A1H9AJA0_9GAMM</name>
<evidence type="ECO:0000259" key="9">
    <source>
        <dbReference type="SMART" id="SM00977"/>
    </source>
</evidence>
<dbReference type="Gene3D" id="1.20.59.20">
    <property type="match status" value="1"/>
</dbReference>
<reference evidence="11" key="1">
    <citation type="submission" date="2016-10" db="EMBL/GenBank/DDBJ databases">
        <authorList>
            <person name="Varghese N."/>
            <person name="Submissions S."/>
        </authorList>
    </citation>
    <scope>NUCLEOTIDE SEQUENCE [LARGE SCALE GENOMIC DNA]</scope>
    <source>
        <strain evidence="11">DSM 25927</strain>
    </source>
</reference>
<dbReference type="Pfam" id="PF01171">
    <property type="entry name" value="ATP_bind_3"/>
    <property type="match status" value="1"/>
</dbReference>
<keyword evidence="11" id="KW-1185">Reference proteome</keyword>
<evidence type="ECO:0000313" key="10">
    <source>
        <dbReference type="EMBL" id="SEP76577.1"/>
    </source>
</evidence>
<dbReference type="NCBIfam" id="TIGR02432">
    <property type="entry name" value="lysidine_TilS_N"/>
    <property type="match status" value="1"/>
</dbReference>
<gene>
    <name evidence="8" type="primary">tilS</name>
    <name evidence="10" type="ORF">SAMN04488038_101421</name>
</gene>
<evidence type="ECO:0000256" key="4">
    <source>
        <dbReference type="ARBA" id="ARBA00022694"/>
    </source>
</evidence>
<dbReference type="PANTHER" id="PTHR43033">
    <property type="entry name" value="TRNA(ILE)-LYSIDINE SYNTHASE-RELATED"/>
    <property type="match status" value="1"/>
</dbReference>
<dbReference type="InterPro" id="IPR012796">
    <property type="entry name" value="Lysidine-tRNA-synth_C"/>
</dbReference>
<protein>
    <recommendedName>
        <fullName evidence="8">tRNA(Ile)-lysidine synthase</fullName>
        <ecNumber evidence="8">6.3.4.19</ecNumber>
    </recommendedName>
    <alternativeName>
        <fullName evidence="8">tRNA(Ile)-2-lysyl-cytidine synthase</fullName>
    </alternativeName>
    <alternativeName>
        <fullName evidence="8">tRNA(Ile)-lysidine synthetase</fullName>
    </alternativeName>
</protein>
<dbReference type="STRING" id="489703.SAMN04488038_101421"/>
<evidence type="ECO:0000256" key="3">
    <source>
        <dbReference type="ARBA" id="ARBA00022598"/>
    </source>
</evidence>
<dbReference type="InterPro" id="IPR015262">
    <property type="entry name" value="tRNA_Ile_lys_synt_subst-bd"/>
</dbReference>
<keyword evidence="4 8" id="KW-0819">tRNA processing</keyword>
<feature type="domain" description="Lysidine-tRNA(Ile) synthetase C-terminal" evidence="9">
    <location>
        <begin position="346"/>
        <end position="417"/>
    </location>
</feature>
<comment type="domain">
    <text evidence="8">The N-terminal region contains the highly conserved SGGXDS motif, predicted to be a P-loop motif involved in ATP binding.</text>
</comment>
<dbReference type="CDD" id="cd01992">
    <property type="entry name" value="TilS_N"/>
    <property type="match status" value="1"/>
</dbReference>
<comment type="catalytic activity">
    <reaction evidence="7 8">
        <text>cytidine(34) in tRNA(Ile2) + L-lysine + ATP = lysidine(34) in tRNA(Ile2) + AMP + diphosphate + H(+)</text>
        <dbReference type="Rhea" id="RHEA:43744"/>
        <dbReference type="Rhea" id="RHEA-COMP:10625"/>
        <dbReference type="Rhea" id="RHEA-COMP:10670"/>
        <dbReference type="ChEBI" id="CHEBI:15378"/>
        <dbReference type="ChEBI" id="CHEBI:30616"/>
        <dbReference type="ChEBI" id="CHEBI:32551"/>
        <dbReference type="ChEBI" id="CHEBI:33019"/>
        <dbReference type="ChEBI" id="CHEBI:82748"/>
        <dbReference type="ChEBI" id="CHEBI:83665"/>
        <dbReference type="ChEBI" id="CHEBI:456215"/>
        <dbReference type="EC" id="6.3.4.19"/>
    </reaction>
</comment>
<evidence type="ECO:0000256" key="1">
    <source>
        <dbReference type="ARBA" id="ARBA00004496"/>
    </source>
</evidence>
<dbReference type="Proteomes" id="UP000199233">
    <property type="component" value="Unassembled WGS sequence"/>
</dbReference>
<dbReference type="InterPro" id="IPR012094">
    <property type="entry name" value="tRNA_Ile_lys_synt"/>
</dbReference>
<evidence type="ECO:0000256" key="8">
    <source>
        <dbReference type="HAMAP-Rule" id="MF_01161"/>
    </source>
</evidence>
<comment type="subcellular location">
    <subcellularLocation>
        <location evidence="1 8">Cytoplasm</location>
    </subcellularLocation>
</comment>
<dbReference type="PANTHER" id="PTHR43033:SF1">
    <property type="entry name" value="TRNA(ILE)-LYSIDINE SYNTHASE-RELATED"/>
    <property type="match status" value="1"/>
</dbReference>
<feature type="binding site" evidence="8">
    <location>
        <begin position="21"/>
        <end position="26"/>
    </location>
    <ligand>
        <name>ATP</name>
        <dbReference type="ChEBI" id="CHEBI:30616"/>
    </ligand>
</feature>
<proteinExistence type="inferred from homology"/>
<keyword evidence="6 8" id="KW-0067">ATP-binding</keyword>
<dbReference type="EMBL" id="FOFS01000001">
    <property type="protein sequence ID" value="SEP76577.1"/>
    <property type="molecule type" value="Genomic_DNA"/>
</dbReference>
<dbReference type="GO" id="GO:0005737">
    <property type="term" value="C:cytoplasm"/>
    <property type="evidence" value="ECO:0007669"/>
    <property type="project" value="UniProtKB-SubCell"/>
</dbReference>
<dbReference type="GO" id="GO:0005524">
    <property type="term" value="F:ATP binding"/>
    <property type="evidence" value="ECO:0007669"/>
    <property type="project" value="UniProtKB-UniRule"/>
</dbReference>
<dbReference type="GO" id="GO:0006400">
    <property type="term" value="P:tRNA modification"/>
    <property type="evidence" value="ECO:0007669"/>
    <property type="project" value="UniProtKB-UniRule"/>
</dbReference>
<dbReference type="Pfam" id="PF09179">
    <property type="entry name" value="TilS"/>
    <property type="match status" value="1"/>
</dbReference>
<dbReference type="EC" id="6.3.4.19" evidence="8"/>
<sequence>MGLSFAPPSLQADARIWVACSGGLDSTVLLHALQAQGLGNLHAVHVHHGLQAAADDWVKKLRRDCRALGVPLRVKKVMVPARHAQGPEAAAREARYAALQSLLRAQDLLVTAHHQDDQAETVLLRALRGSGIAGLAAMAPLQALPRGRLWRPLLRLPRERLLAYARAQQLSWVEDPHNQQARYARSYLRQEILPRLQPHWPQAKTALAQLAGQAAEAAGLLAELADHDLAPLLHGAGWSVSGLLALSPPRRRNALYRLWTRRYGQLPAARQLTLLERELLRARADAEPVLRHAQGEWRRYRDTLYALPAMAEPPADYAQTWAGQGELLLPEGCGRLRAAHPQRRRLRVQLPRGGERFCPEQAAGRRTLKNLFQELGVPVWVRRRTPLLYEDGELIWIGGLGWRADYPAARRLRQLVWLD</sequence>
<dbReference type="GO" id="GO:0032267">
    <property type="term" value="F:tRNA(Ile)-lysidine synthase activity"/>
    <property type="evidence" value="ECO:0007669"/>
    <property type="project" value="UniProtKB-EC"/>
</dbReference>
<dbReference type="RefSeq" id="WP_093281284.1">
    <property type="nucleotide sequence ID" value="NZ_FOFS01000001.1"/>
</dbReference>
<evidence type="ECO:0000256" key="6">
    <source>
        <dbReference type="ARBA" id="ARBA00022840"/>
    </source>
</evidence>
<dbReference type="InterPro" id="IPR011063">
    <property type="entry name" value="TilS/TtcA_N"/>
</dbReference>
<comment type="function">
    <text evidence="8">Ligates lysine onto the cytidine present at position 34 of the AUA codon-specific tRNA(Ile) that contains the anticodon CAU, in an ATP-dependent manner. Cytidine is converted to lysidine, thus changing the amino acid specificity of the tRNA from methionine to isoleucine.</text>
</comment>
<dbReference type="Pfam" id="PF11734">
    <property type="entry name" value="TilS_C"/>
    <property type="match status" value="1"/>
</dbReference>
<dbReference type="AlphaFoldDB" id="A0A1H9AJA0"/>